<evidence type="ECO:0000256" key="4">
    <source>
        <dbReference type="ARBA" id="ARBA00022989"/>
    </source>
</evidence>
<keyword evidence="4 7" id="KW-1133">Transmembrane helix</keyword>
<name>A0A9W6LMQ5_9FUSO</name>
<feature type="transmembrane region" description="Helical" evidence="7">
    <location>
        <begin position="111"/>
        <end position="134"/>
    </location>
</feature>
<dbReference type="RefSeq" id="WP_281834660.1">
    <property type="nucleotide sequence ID" value="NZ_BSDY01000005.1"/>
</dbReference>
<evidence type="ECO:0000256" key="1">
    <source>
        <dbReference type="ARBA" id="ARBA00004651"/>
    </source>
</evidence>
<sequence length="203" mass="22323">MEWMASGGLLMYFIMAMSVLGVAVIIERGIYFVTQEKGNFEDIKLGLKDYIVAKDAKGAISYLDRYQGSTFSVLKELVMEWDESKEVDIILLEEKAREAGLAKLPKLEKGMWLLGIVAHTTPLIGLLGTVTGMIQAFKAISVYGTGDPAVLAEGISKALVTTAGGLTVAIPALIFYNFFNKKIDVVVNEMEKASVELINFFRR</sequence>
<evidence type="ECO:0000256" key="2">
    <source>
        <dbReference type="ARBA" id="ARBA00022475"/>
    </source>
</evidence>
<dbReference type="PANTHER" id="PTHR30625">
    <property type="entry name" value="PROTEIN TOLQ"/>
    <property type="match status" value="1"/>
</dbReference>
<feature type="domain" description="MotA/TolQ/ExbB proton channel" evidence="8">
    <location>
        <begin position="86"/>
        <end position="191"/>
    </location>
</feature>
<comment type="caution">
    <text evidence="9">The sequence shown here is derived from an EMBL/GenBank/DDBJ whole genome shotgun (WGS) entry which is preliminary data.</text>
</comment>
<evidence type="ECO:0000256" key="7">
    <source>
        <dbReference type="SAM" id="Phobius"/>
    </source>
</evidence>
<dbReference type="InterPro" id="IPR002898">
    <property type="entry name" value="MotA_ExbB_proton_chnl"/>
</dbReference>
<dbReference type="Pfam" id="PF01618">
    <property type="entry name" value="MotA_ExbB"/>
    <property type="match status" value="1"/>
</dbReference>
<dbReference type="PANTHER" id="PTHR30625:SF11">
    <property type="entry name" value="MOTA_TOLQ_EXBB PROTON CHANNEL DOMAIN-CONTAINING PROTEIN"/>
    <property type="match status" value="1"/>
</dbReference>
<protein>
    <submittedName>
        <fullName evidence="9">Biopolymer transporter ExbB</fullName>
    </submittedName>
</protein>
<evidence type="ECO:0000256" key="5">
    <source>
        <dbReference type="ARBA" id="ARBA00023136"/>
    </source>
</evidence>
<gene>
    <name evidence="9" type="ORF">PM10SUCC1_13910</name>
</gene>
<comment type="similarity">
    <text evidence="6">Belongs to the exbB/tolQ family.</text>
</comment>
<keyword evidence="2" id="KW-1003">Cell membrane</keyword>
<keyword evidence="6" id="KW-0813">Transport</keyword>
<reference evidence="9" key="1">
    <citation type="submission" date="2022-12" db="EMBL/GenBank/DDBJ databases">
        <title>Reference genome sequencing for broad-spectrum identification of bacterial and archaeal isolates by mass spectrometry.</title>
        <authorList>
            <person name="Sekiguchi Y."/>
            <person name="Tourlousse D.M."/>
        </authorList>
    </citation>
    <scope>NUCLEOTIDE SEQUENCE</scope>
    <source>
        <strain evidence="9">10succ1</strain>
    </source>
</reference>
<feature type="transmembrane region" description="Helical" evidence="7">
    <location>
        <begin position="154"/>
        <end position="176"/>
    </location>
</feature>
<dbReference type="InterPro" id="IPR050790">
    <property type="entry name" value="ExbB/TolQ_transport"/>
</dbReference>
<dbReference type="EMBL" id="BSDY01000005">
    <property type="protein sequence ID" value="GLI55877.1"/>
    <property type="molecule type" value="Genomic_DNA"/>
</dbReference>
<dbReference type="Proteomes" id="UP001144471">
    <property type="component" value="Unassembled WGS sequence"/>
</dbReference>
<accession>A0A9W6LMQ5</accession>
<evidence type="ECO:0000259" key="8">
    <source>
        <dbReference type="Pfam" id="PF01618"/>
    </source>
</evidence>
<keyword evidence="10" id="KW-1185">Reference proteome</keyword>
<organism evidence="9 10">
    <name type="scientific">Propionigenium maris DSM 9537</name>
    <dbReference type="NCBI Taxonomy" id="1123000"/>
    <lineage>
        <taxon>Bacteria</taxon>
        <taxon>Fusobacteriati</taxon>
        <taxon>Fusobacteriota</taxon>
        <taxon>Fusobacteriia</taxon>
        <taxon>Fusobacteriales</taxon>
        <taxon>Fusobacteriaceae</taxon>
        <taxon>Propionigenium</taxon>
    </lineage>
</organism>
<dbReference type="AlphaFoldDB" id="A0A9W6LMQ5"/>
<dbReference type="GO" id="GO:0005886">
    <property type="term" value="C:plasma membrane"/>
    <property type="evidence" value="ECO:0007669"/>
    <property type="project" value="UniProtKB-SubCell"/>
</dbReference>
<dbReference type="GO" id="GO:0017038">
    <property type="term" value="P:protein import"/>
    <property type="evidence" value="ECO:0007669"/>
    <property type="project" value="TreeGrafter"/>
</dbReference>
<evidence type="ECO:0000256" key="3">
    <source>
        <dbReference type="ARBA" id="ARBA00022692"/>
    </source>
</evidence>
<keyword evidence="5 7" id="KW-0472">Membrane</keyword>
<keyword evidence="6" id="KW-0653">Protein transport</keyword>
<comment type="subcellular location">
    <subcellularLocation>
        <location evidence="1">Cell membrane</location>
        <topology evidence="1">Multi-pass membrane protein</topology>
    </subcellularLocation>
    <subcellularLocation>
        <location evidence="6">Membrane</location>
        <topology evidence="6">Multi-pass membrane protein</topology>
    </subcellularLocation>
</comment>
<proteinExistence type="inferred from homology"/>
<evidence type="ECO:0000313" key="10">
    <source>
        <dbReference type="Proteomes" id="UP001144471"/>
    </source>
</evidence>
<keyword evidence="3 7" id="KW-0812">Transmembrane</keyword>
<evidence type="ECO:0000313" key="9">
    <source>
        <dbReference type="EMBL" id="GLI55877.1"/>
    </source>
</evidence>
<feature type="transmembrane region" description="Helical" evidence="7">
    <location>
        <begin position="6"/>
        <end position="26"/>
    </location>
</feature>
<evidence type="ECO:0000256" key="6">
    <source>
        <dbReference type="RuleBase" id="RU004057"/>
    </source>
</evidence>